<comment type="caution">
    <text evidence="1">The sequence shown here is derived from an EMBL/GenBank/DDBJ whole genome shotgun (WGS) entry which is preliminary data.</text>
</comment>
<dbReference type="AlphaFoldDB" id="A0A0F9SFY7"/>
<gene>
    <name evidence="1" type="ORF">LCGC14_0856180</name>
</gene>
<protein>
    <recommendedName>
        <fullName evidence="2">Methyltransferase type 11 domain-containing protein</fullName>
    </recommendedName>
</protein>
<dbReference type="Gene3D" id="3.40.50.150">
    <property type="entry name" value="Vaccinia Virus protein VP39"/>
    <property type="match status" value="1"/>
</dbReference>
<dbReference type="SUPFAM" id="SSF53335">
    <property type="entry name" value="S-adenosyl-L-methionine-dependent methyltransferases"/>
    <property type="match status" value="1"/>
</dbReference>
<evidence type="ECO:0008006" key="2">
    <source>
        <dbReference type="Google" id="ProtNLM"/>
    </source>
</evidence>
<dbReference type="InterPro" id="IPR029063">
    <property type="entry name" value="SAM-dependent_MTases_sf"/>
</dbReference>
<proteinExistence type="predicted"/>
<sequence>MINLDVCCGKYKYEGFTGMDMRDVEGVDIVHDVCNFPWPLEDNSCNAVLMRLAWQIIDPKYRIQLMDEFWRVTAPGCKLQIIDQYYKGERAHHDPIGYSCPNEWTFCYFTPIHDKYKVYEPKPWDIIMYEYKEEGLLTVVLTPIKEAQS</sequence>
<evidence type="ECO:0000313" key="1">
    <source>
        <dbReference type="EMBL" id="KKN28263.1"/>
    </source>
</evidence>
<name>A0A0F9SFY7_9ZZZZ</name>
<dbReference type="EMBL" id="LAZR01002577">
    <property type="protein sequence ID" value="KKN28263.1"/>
    <property type="molecule type" value="Genomic_DNA"/>
</dbReference>
<reference evidence="1" key="1">
    <citation type="journal article" date="2015" name="Nature">
        <title>Complex archaea that bridge the gap between prokaryotes and eukaryotes.</title>
        <authorList>
            <person name="Spang A."/>
            <person name="Saw J.H."/>
            <person name="Jorgensen S.L."/>
            <person name="Zaremba-Niedzwiedzka K."/>
            <person name="Martijn J."/>
            <person name="Lind A.E."/>
            <person name="van Eijk R."/>
            <person name="Schleper C."/>
            <person name="Guy L."/>
            <person name="Ettema T.J."/>
        </authorList>
    </citation>
    <scope>NUCLEOTIDE SEQUENCE</scope>
</reference>
<organism evidence="1">
    <name type="scientific">marine sediment metagenome</name>
    <dbReference type="NCBI Taxonomy" id="412755"/>
    <lineage>
        <taxon>unclassified sequences</taxon>
        <taxon>metagenomes</taxon>
        <taxon>ecological metagenomes</taxon>
    </lineage>
</organism>
<accession>A0A0F9SFY7</accession>